<sequence length="535" mass="61798">MKKEERKWEDLASDCLVCIFCFVGLEELTVALPFVCKSWYEASLDRRCWKNLDFRELDFSSGSNFARIFRQEYGVRRSSFSFSAFMKMCVSRSCGSAVELTIPYIVGASIQQDLIYASIKCPRLKVLALPSLLEKDEKKLPELISKWKELEILEITWKPNSFLEILEQIRVNCPNFIGLHLCGLFDIMETWTIVRCMPRLKILVMSASYLCKEDLMEILDGCKELEVFDVSKCRGFVVDNEILKKASKIKKFECGDCKLEQNYTNFYYDYYGLEELTIVLPFVCKSWYEASLDPRCWNKLDFEGLDFRFRRKFERRIGGQFSFMIDTFSFLSFMKLCVDRSRGSALELSIPNFKTALSLQNLTTASIGCPRLKVLSFSDVLQQYEKHLPVLISKLKELEILSIAQKPYSILEIFEQISRNCPNFRGLHLNGYFSTTETRAIVRCMPRLKILEISGSVISKENLMEILDGCKELEKLNVSYCTGFDVDTEILKKASKIKKFECEGTTSESTMIHHSLLEELLFGPVQGPRGRFGFA</sequence>
<evidence type="ECO:0008006" key="5">
    <source>
        <dbReference type="Google" id="ProtNLM"/>
    </source>
</evidence>
<dbReference type="Pfam" id="PF00646">
    <property type="entry name" value="F-box"/>
    <property type="match status" value="1"/>
</dbReference>
<dbReference type="Gene3D" id="3.80.10.10">
    <property type="entry name" value="Ribonuclease Inhibitor"/>
    <property type="match status" value="2"/>
</dbReference>
<gene>
    <name evidence="3" type="ORF">KFK09_016319</name>
</gene>
<evidence type="ECO:0000313" key="4">
    <source>
        <dbReference type="Proteomes" id="UP000829196"/>
    </source>
</evidence>
<dbReference type="Pfam" id="PF24758">
    <property type="entry name" value="LRR_At5g56370"/>
    <property type="match status" value="1"/>
</dbReference>
<proteinExistence type="predicted"/>
<evidence type="ECO:0000313" key="3">
    <source>
        <dbReference type="EMBL" id="KAI0501374.1"/>
    </source>
</evidence>
<dbReference type="SUPFAM" id="SSF81383">
    <property type="entry name" value="F-box domain"/>
    <property type="match status" value="1"/>
</dbReference>
<dbReference type="SUPFAM" id="SSF52058">
    <property type="entry name" value="L domain-like"/>
    <property type="match status" value="1"/>
</dbReference>
<organism evidence="3 4">
    <name type="scientific">Dendrobium nobile</name>
    <name type="common">Orchid</name>
    <dbReference type="NCBI Taxonomy" id="94219"/>
    <lineage>
        <taxon>Eukaryota</taxon>
        <taxon>Viridiplantae</taxon>
        <taxon>Streptophyta</taxon>
        <taxon>Embryophyta</taxon>
        <taxon>Tracheophyta</taxon>
        <taxon>Spermatophyta</taxon>
        <taxon>Magnoliopsida</taxon>
        <taxon>Liliopsida</taxon>
        <taxon>Asparagales</taxon>
        <taxon>Orchidaceae</taxon>
        <taxon>Epidendroideae</taxon>
        <taxon>Malaxideae</taxon>
        <taxon>Dendrobiinae</taxon>
        <taxon>Dendrobium</taxon>
    </lineage>
</organism>
<dbReference type="Proteomes" id="UP000829196">
    <property type="component" value="Unassembled WGS sequence"/>
</dbReference>
<feature type="domain" description="F-box" evidence="1">
    <location>
        <begin position="8"/>
        <end position="50"/>
    </location>
</feature>
<feature type="domain" description="F-box/LRR-repeat protein 15/At3g58940/PEG3-like LRR" evidence="2">
    <location>
        <begin position="395"/>
        <end position="522"/>
    </location>
</feature>
<dbReference type="AlphaFoldDB" id="A0A8T3AZ78"/>
<protein>
    <recommendedName>
        <fullName evidence="5">F-box/LRR-repeat protein</fullName>
    </recommendedName>
</protein>
<dbReference type="Gene3D" id="1.20.1280.50">
    <property type="match status" value="1"/>
</dbReference>
<name>A0A8T3AZ78_DENNO</name>
<evidence type="ECO:0000259" key="1">
    <source>
        <dbReference type="Pfam" id="PF00646"/>
    </source>
</evidence>
<keyword evidence="4" id="KW-1185">Reference proteome</keyword>
<dbReference type="InterPro" id="IPR001810">
    <property type="entry name" value="F-box_dom"/>
</dbReference>
<dbReference type="PANTHER" id="PTHR38926">
    <property type="entry name" value="F-BOX DOMAIN CONTAINING PROTEIN, EXPRESSED"/>
    <property type="match status" value="1"/>
</dbReference>
<reference evidence="3" key="1">
    <citation type="journal article" date="2022" name="Front. Genet.">
        <title>Chromosome-Scale Assembly of the Dendrobium nobile Genome Provides Insights Into the Molecular Mechanism of the Biosynthesis of the Medicinal Active Ingredient of Dendrobium.</title>
        <authorList>
            <person name="Xu Q."/>
            <person name="Niu S.-C."/>
            <person name="Li K.-L."/>
            <person name="Zheng P.-J."/>
            <person name="Zhang X.-J."/>
            <person name="Jia Y."/>
            <person name="Liu Y."/>
            <person name="Niu Y.-X."/>
            <person name="Yu L.-H."/>
            <person name="Chen D.-F."/>
            <person name="Zhang G.-Q."/>
        </authorList>
    </citation>
    <scope>NUCLEOTIDE SEQUENCE</scope>
    <source>
        <tissue evidence="3">Leaf</tissue>
    </source>
</reference>
<dbReference type="EMBL" id="JAGYWB010000012">
    <property type="protein sequence ID" value="KAI0501374.1"/>
    <property type="molecule type" value="Genomic_DNA"/>
</dbReference>
<dbReference type="OrthoDB" id="1929062at2759"/>
<dbReference type="InterPro" id="IPR036047">
    <property type="entry name" value="F-box-like_dom_sf"/>
</dbReference>
<dbReference type="InterPro" id="IPR032675">
    <property type="entry name" value="LRR_dom_sf"/>
</dbReference>
<accession>A0A8T3AZ78</accession>
<dbReference type="PANTHER" id="PTHR38926:SF5">
    <property type="entry name" value="F-BOX AND LEUCINE-RICH REPEAT PROTEIN 6"/>
    <property type="match status" value="1"/>
</dbReference>
<evidence type="ECO:0000259" key="2">
    <source>
        <dbReference type="Pfam" id="PF24758"/>
    </source>
</evidence>
<comment type="caution">
    <text evidence="3">The sequence shown here is derived from an EMBL/GenBank/DDBJ whole genome shotgun (WGS) entry which is preliminary data.</text>
</comment>
<dbReference type="InterPro" id="IPR055411">
    <property type="entry name" value="LRR_FXL15/At3g58940/PEG3-like"/>
</dbReference>